<proteinExistence type="predicted"/>
<evidence type="ECO:0000256" key="1">
    <source>
        <dbReference type="SAM" id="SignalP"/>
    </source>
</evidence>
<dbReference type="NCBIfam" id="TIGR04183">
    <property type="entry name" value="Por_Secre_tail"/>
    <property type="match status" value="1"/>
</dbReference>
<evidence type="ECO:0000313" key="6">
    <source>
        <dbReference type="Proteomes" id="UP000245535"/>
    </source>
</evidence>
<dbReference type="InterPro" id="IPR040527">
    <property type="entry name" value="Beta-sand_Porphyrn"/>
</dbReference>
<dbReference type="AlphaFoldDB" id="A0A315Z0I9"/>
<dbReference type="Proteomes" id="UP000245535">
    <property type="component" value="Unassembled WGS sequence"/>
</dbReference>
<dbReference type="Gene3D" id="3.20.20.80">
    <property type="entry name" value="Glycosidases"/>
    <property type="match status" value="1"/>
</dbReference>
<dbReference type="InterPro" id="IPR026444">
    <property type="entry name" value="Secre_tail"/>
</dbReference>
<dbReference type="OrthoDB" id="974840at2"/>
<evidence type="ECO:0000259" key="3">
    <source>
        <dbReference type="Pfam" id="PF18206"/>
    </source>
</evidence>
<feature type="chain" id="PRO_5016370733" evidence="1">
    <location>
        <begin position="26"/>
        <end position="856"/>
    </location>
</feature>
<feature type="domain" description="Beta-porphyranase A C-terminal" evidence="2">
    <location>
        <begin position="510"/>
        <end position="606"/>
    </location>
</feature>
<dbReference type="Gene3D" id="2.80.10.50">
    <property type="match status" value="1"/>
</dbReference>
<dbReference type="Pfam" id="PF18206">
    <property type="entry name" value="Porphyrn_cat_1"/>
    <property type="match status" value="1"/>
</dbReference>
<keyword evidence="6" id="KW-1185">Reference proteome</keyword>
<dbReference type="InterPro" id="IPR017853">
    <property type="entry name" value="GH"/>
</dbReference>
<dbReference type="InterPro" id="IPR035992">
    <property type="entry name" value="Ricin_B-like_lectins"/>
</dbReference>
<dbReference type="CDD" id="cd23432">
    <property type="entry name" value="beta-trefoil_Ricin_EndoBetaGal-like"/>
    <property type="match status" value="1"/>
</dbReference>
<keyword evidence="1" id="KW-0732">Signal</keyword>
<protein>
    <submittedName>
        <fullName evidence="5">Putative secreted protein (Por secretion system target)</fullName>
    </submittedName>
</protein>
<evidence type="ECO:0000313" key="5">
    <source>
        <dbReference type="EMBL" id="PWJ34981.1"/>
    </source>
</evidence>
<evidence type="ECO:0000259" key="2">
    <source>
        <dbReference type="Pfam" id="PF18040"/>
    </source>
</evidence>
<feature type="signal peptide" evidence="1">
    <location>
        <begin position="1"/>
        <end position="25"/>
    </location>
</feature>
<evidence type="ECO:0000259" key="4">
    <source>
        <dbReference type="Pfam" id="PF18962"/>
    </source>
</evidence>
<accession>A0A315Z0I9</accession>
<feature type="domain" description="Secretion system C-terminal sorting" evidence="4">
    <location>
        <begin position="784"/>
        <end position="855"/>
    </location>
</feature>
<dbReference type="EMBL" id="QGDO01000010">
    <property type="protein sequence ID" value="PWJ34981.1"/>
    <property type="molecule type" value="Genomic_DNA"/>
</dbReference>
<dbReference type="SUPFAM" id="SSF50370">
    <property type="entry name" value="Ricin B-like lectins"/>
    <property type="match status" value="1"/>
</dbReference>
<reference evidence="5 6" key="1">
    <citation type="submission" date="2018-03" db="EMBL/GenBank/DDBJ databases">
        <title>Genomic Encyclopedia of Archaeal and Bacterial Type Strains, Phase II (KMG-II): from individual species to whole genera.</title>
        <authorList>
            <person name="Goeker M."/>
        </authorList>
    </citation>
    <scope>NUCLEOTIDE SEQUENCE [LARGE SCALE GENOMIC DNA]</scope>
    <source>
        <strain evidence="5 6">DSM 28229</strain>
    </source>
</reference>
<gene>
    <name evidence="5" type="ORF">BC781_11022</name>
</gene>
<comment type="caution">
    <text evidence="5">The sequence shown here is derived from an EMBL/GenBank/DDBJ whole genome shotgun (WGS) entry which is preliminary data.</text>
</comment>
<dbReference type="InterPro" id="IPR041224">
    <property type="entry name" value="BPA_C"/>
</dbReference>
<dbReference type="SUPFAM" id="SSF51445">
    <property type="entry name" value="(Trans)glycosidases"/>
    <property type="match status" value="1"/>
</dbReference>
<dbReference type="Gene3D" id="2.60.40.1180">
    <property type="entry name" value="Golgi alpha-mannosidase II"/>
    <property type="match status" value="1"/>
</dbReference>
<feature type="domain" description="Porphyranase beta-sandwich" evidence="3">
    <location>
        <begin position="398"/>
        <end position="500"/>
    </location>
</feature>
<sequence length="856" mass="96593">MKQFTTIRFLSILAGLLFYTSFSNAQGTITVDHKTQRFIGNVSTLDRDKYLQAHFWFPNEDADFTQFKTDYLLNSEYLGSRRFWSPLGKVKNGVIPSVKEVYDGVRIPIPHVDTGHPNSLFHDSNVDYAEADISVYSKNVANYIAQNYKDEWSPLPTIFEPLNEPMVHANEYYPGNDKAKTDKVITKICEFIRDVGASVRAVPELENMQVAGYASAWPEFEKDDFDIWNTRYKKFIDIAGADVDIFSVHLYDGKGLNNSGGRRSGSNSEAILDMIEAYSFIKLGEVKPLAITEYGRLVDNQPNWAKGNGVSNYHPIENSQAVRSQIHMVMSFMERADHMVTTIPFSTGKGEPTEEYAKAGLWTRNSANQWELTPRKYFFEVWKNVKGKRVSINSTNVDVQSQAFVNGKQLYVVLNNLNDVTQTVDLNVLNTSDLNDVKIKRLKTFVDKEPEFTQTTVTQAPSSLSLEYGETIVLVYNFDLAITSDHTEFSKKYYASTYLQAITANTANSFTFNGIDRGNGSGNAILRVGVGRDLGKSLKPTVTVNGNDVNTDGDLIKGYDQNNRSRFFGVLEIPVNLSYLNAGNNTVSVKFSDGGGHISSVVLQVNTNDKPYVAPSNYFFIENRETGKYLRPKEDVEGSLMVQAPSSWKADFVQWQMIPVEGETNYFYLKNKETGRYIRPVSEVDGSALEAVDASNTWHMTQWEKVISTGEWFYLKNRWSGMYFRPSSYDDISADTGLDYEMVQRPSESYTGNYTQWRFAEVSSSARITAIEDQLNEHFSKVSVFPNPITGGNIHLALDKDIETKVSLFSIDGELLFHKTVKQKDLDISAKGYKSGVYILKSESQFGVKTIKLLID</sequence>
<dbReference type="InterPro" id="IPR013780">
    <property type="entry name" value="Glyco_hydro_b"/>
</dbReference>
<organism evidence="5 6">
    <name type="scientific">Sediminitomix flava</name>
    <dbReference type="NCBI Taxonomy" id="379075"/>
    <lineage>
        <taxon>Bacteria</taxon>
        <taxon>Pseudomonadati</taxon>
        <taxon>Bacteroidota</taxon>
        <taxon>Cytophagia</taxon>
        <taxon>Cytophagales</taxon>
        <taxon>Flammeovirgaceae</taxon>
        <taxon>Sediminitomix</taxon>
    </lineage>
</organism>
<dbReference type="Gene3D" id="2.60.120.1200">
    <property type="match status" value="1"/>
</dbReference>
<dbReference type="Pfam" id="PF18040">
    <property type="entry name" value="BPA_C"/>
    <property type="match status" value="1"/>
</dbReference>
<dbReference type="RefSeq" id="WP_109622727.1">
    <property type="nucleotide sequence ID" value="NZ_QGDO01000010.1"/>
</dbReference>
<name>A0A315Z0I9_SEDFL</name>
<dbReference type="CDD" id="cd21510">
    <property type="entry name" value="agarase_cat"/>
    <property type="match status" value="1"/>
</dbReference>
<dbReference type="Pfam" id="PF18962">
    <property type="entry name" value="Por_Secre_tail"/>
    <property type="match status" value="1"/>
</dbReference>